<evidence type="ECO:0000313" key="3">
    <source>
        <dbReference type="Proteomes" id="UP000222542"/>
    </source>
</evidence>
<dbReference type="Gramene" id="PHT78193">
    <property type="protein sequence ID" value="PHT78193"/>
    <property type="gene ID" value="T459_16245"/>
</dbReference>
<dbReference type="Proteomes" id="UP000222542">
    <property type="component" value="Unassembled WGS sequence"/>
</dbReference>
<accession>A0A2G2Z859</accession>
<reference evidence="2 3" key="2">
    <citation type="journal article" date="2017" name="Genome Biol.">
        <title>New reference genome sequences of hot pepper reveal the massive evolution of plant disease-resistance genes by retroduplication.</title>
        <authorList>
            <person name="Kim S."/>
            <person name="Park J."/>
            <person name="Yeom S.I."/>
            <person name="Kim Y.M."/>
            <person name="Seo E."/>
            <person name="Kim K.T."/>
            <person name="Kim M.S."/>
            <person name="Lee J.M."/>
            <person name="Cheong K."/>
            <person name="Shin H.S."/>
            <person name="Kim S.B."/>
            <person name="Han K."/>
            <person name="Lee J."/>
            <person name="Park M."/>
            <person name="Lee H.A."/>
            <person name="Lee H.Y."/>
            <person name="Lee Y."/>
            <person name="Oh S."/>
            <person name="Lee J.H."/>
            <person name="Choi E."/>
            <person name="Choi E."/>
            <person name="Lee S.E."/>
            <person name="Jeon J."/>
            <person name="Kim H."/>
            <person name="Choi G."/>
            <person name="Song H."/>
            <person name="Lee J."/>
            <person name="Lee S.C."/>
            <person name="Kwon J.K."/>
            <person name="Lee H.Y."/>
            <person name="Koo N."/>
            <person name="Hong Y."/>
            <person name="Kim R.W."/>
            <person name="Kang W.H."/>
            <person name="Huh J.H."/>
            <person name="Kang B.C."/>
            <person name="Yang T.J."/>
            <person name="Lee Y.H."/>
            <person name="Bennetzen J.L."/>
            <person name="Choi D."/>
        </authorList>
    </citation>
    <scope>NUCLEOTIDE SEQUENCE [LARGE SCALE GENOMIC DNA]</scope>
    <source>
        <strain evidence="3">cv. CM334</strain>
    </source>
</reference>
<dbReference type="EMBL" id="AYRZ02000006">
    <property type="protein sequence ID" value="PHT78193.1"/>
    <property type="molecule type" value="Genomic_DNA"/>
</dbReference>
<evidence type="ECO:0000256" key="1">
    <source>
        <dbReference type="SAM" id="MobiDB-lite"/>
    </source>
</evidence>
<proteinExistence type="predicted"/>
<feature type="compositionally biased region" description="Basic and acidic residues" evidence="1">
    <location>
        <begin position="263"/>
        <end position="274"/>
    </location>
</feature>
<reference evidence="2 3" key="1">
    <citation type="journal article" date="2014" name="Nat. Genet.">
        <title>Genome sequence of the hot pepper provides insights into the evolution of pungency in Capsicum species.</title>
        <authorList>
            <person name="Kim S."/>
            <person name="Park M."/>
            <person name="Yeom S.I."/>
            <person name="Kim Y.M."/>
            <person name="Lee J.M."/>
            <person name="Lee H.A."/>
            <person name="Seo E."/>
            <person name="Choi J."/>
            <person name="Cheong K."/>
            <person name="Kim K.T."/>
            <person name="Jung K."/>
            <person name="Lee G.W."/>
            <person name="Oh S.K."/>
            <person name="Bae C."/>
            <person name="Kim S.B."/>
            <person name="Lee H.Y."/>
            <person name="Kim S.Y."/>
            <person name="Kim M.S."/>
            <person name="Kang B.C."/>
            <person name="Jo Y.D."/>
            <person name="Yang H.B."/>
            <person name="Jeong H.J."/>
            <person name="Kang W.H."/>
            <person name="Kwon J.K."/>
            <person name="Shin C."/>
            <person name="Lim J.Y."/>
            <person name="Park J.H."/>
            <person name="Huh J.H."/>
            <person name="Kim J.S."/>
            <person name="Kim B.D."/>
            <person name="Cohen O."/>
            <person name="Paran I."/>
            <person name="Suh M.C."/>
            <person name="Lee S.B."/>
            <person name="Kim Y.K."/>
            <person name="Shin Y."/>
            <person name="Noh S.J."/>
            <person name="Park J."/>
            <person name="Seo Y.S."/>
            <person name="Kwon S.Y."/>
            <person name="Kim H.A."/>
            <person name="Park J.M."/>
            <person name="Kim H.J."/>
            <person name="Choi S.B."/>
            <person name="Bosland P.W."/>
            <person name="Reeves G."/>
            <person name="Jo S.H."/>
            <person name="Lee B.W."/>
            <person name="Cho H.T."/>
            <person name="Choi H.S."/>
            <person name="Lee M.S."/>
            <person name="Yu Y."/>
            <person name="Do Choi Y."/>
            <person name="Park B.S."/>
            <person name="van Deynze A."/>
            <person name="Ashrafi H."/>
            <person name="Hill T."/>
            <person name="Kim W.T."/>
            <person name="Pai H.S."/>
            <person name="Ahn H.K."/>
            <person name="Yeam I."/>
            <person name="Giovannoni J.J."/>
            <person name="Rose J.K."/>
            <person name="Sorensen I."/>
            <person name="Lee S.J."/>
            <person name="Kim R.W."/>
            <person name="Choi I.Y."/>
            <person name="Choi B.S."/>
            <person name="Lim J.S."/>
            <person name="Lee Y.H."/>
            <person name="Choi D."/>
        </authorList>
    </citation>
    <scope>NUCLEOTIDE SEQUENCE [LARGE SCALE GENOMIC DNA]</scope>
    <source>
        <strain evidence="3">cv. CM334</strain>
    </source>
</reference>
<name>A0A2G2Z859_CAPAN</name>
<feature type="region of interest" description="Disordered" evidence="1">
    <location>
        <begin position="243"/>
        <end position="274"/>
    </location>
</feature>
<feature type="compositionally biased region" description="Basic and acidic residues" evidence="1">
    <location>
        <begin position="156"/>
        <end position="166"/>
    </location>
</feature>
<organism evidence="2 3">
    <name type="scientific">Capsicum annuum</name>
    <name type="common">Capsicum pepper</name>
    <dbReference type="NCBI Taxonomy" id="4072"/>
    <lineage>
        <taxon>Eukaryota</taxon>
        <taxon>Viridiplantae</taxon>
        <taxon>Streptophyta</taxon>
        <taxon>Embryophyta</taxon>
        <taxon>Tracheophyta</taxon>
        <taxon>Spermatophyta</taxon>
        <taxon>Magnoliopsida</taxon>
        <taxon>eudicotyledons</taxon>
        <taxon>Gunneridae</taxon>
        <taxon>Pentapetalae</taxon>
        <taxon>asterids</taxon>
        <taxon>lamiids</taxon>
        <taxon>Solanales</taxon>
        <taxon>Solanaceae</taxon>
        <taxon>Solanoideae</taxon>
        <taxon>Capsiceae</taxon>
        <taxon>Capsicum</taxon>
    </lineage>
</organism>
<feature type="region of interest" description="Disordered" evidence="1">
    <location>
        <begin position="149"/>
        <end position="168"/>
    </location>
</feature>
<sequence length="274" mass="30867">MDIIVTLQFTYGGVFLSNPDLRYANGVRIPDKIRVDVNELHDMLFHNLAADFDVKKIETIWCRVNKKGYYYKLENDVDVLRLISSLKHGDLVDVYVVHQISEPLVVNDDVAVTPPLLLVSHGDVASLFKTGRADGFLSHSLDINEDEYINKNQSPRSDKGKDKVSCEDLGEGQVNDFSTYHLQTSHSELDFDVTDSGESLTLKKQVKEKADRVNLDEISSGPVGIDAGFEDIYKNKGVRYKGKLGGDDPYFDSSDLGSDINDEEKRDPIEMMKW</sequence>
<evidence type="ECO:0000313" key="2">
    <source>
        <dbReference type="EMBL" id="PHT78193.1"/>
    </source>
</evidence>
<protein>
    <submittedName>
        <fullName evidence="2">Uncharacterized protein</fullName>
    </submittedName>
</protein>
<comment type="caution">
    <text evidence="2">The sequence shown here is derived from an EMBL/GenBank/DDBJ whole genome shotgun (WGS) entry which is preliminary data.</text>
</comment>
<keyword evidence="3" id="KW-1185">Reference proteome</keyword>
<gene>
    <name evidence="2" type="ORF">T459_16245</name>
</gene>
<dbReference type="AlphaFoldDB" id="A0A2G2Z859"/>